<keyword evidence="2" id="KW-1185">Reference proteome</keyword>
<sequence length="87" mass="9322">MKEAYSSLNRILAGDGYHIQSVNEKQGVISAYQNVNLSDKQAPLNAVIKASGKDAEVSLTFVAAAGIFTPEGGARDEFCRIIHRVGN</sequence>
<reference evidence="1 2" key="1">
    <citation type="submission" date="2024-03" db="EMBL/GenBank/DDBJ databases">
        <title>Screening, Identification and Application of a Plant Lactobacillus Strain.</title>
        <authorList>
            <person name="Li Y.L."/>
        </authorList>
    </citation>
    <scope>NUCLEOTIDE SEQUENCE [LARGE SCALE GENOMIC DNA]</scope>
    <source>
        <strain evidence="1 2">JDB</strain>
    </source>
</reference>
<evidence type="ECO:0000313" key="1">
    <source>
        <dbReference type="EMBL" id="MEK2607966.1"/>
    </source>
</evidence>
<name>A0ABU8ZUL2_9PSED</name>
<comment type="caution">
    <text evidence="1">The sequence shown here is derived from an EMBL/GenBank/DDBJ whole genome shotgun (WGS) entry which is preliminary data.</text>
</comment>
<organism evidence="1 2">
    <name type="scientific">Pseudomonas shirazensis</name>
    <dbReference type="NCBI Taxonomy" id="2745494"/>
    <lineage>
        <taxon>Bacteria</taxon>
        <taxon>Pseudomonadati</taxon>
        <taxon>Pseudomonadota</taxon>
        <taxon>Gammaproteobacteria</taxon>
        <taxon>Pseudomonadales</taxon>
        <taxon>Pseudomonadaceae</taxon>
        <taxon>Pseudomonas</taxon>
    </lineage>
</organism>
<accession>A0ABU8ZUL2</accession>
<dbReference type="Proteomes" id="UP001386972">
    <property type="component" value="Unassembled WGS sequence"/>
</dbReference>
<evidence type="ECO:0008006" key="3">
    <source>
        <dbReference type="Google" id="ProtNLM"/>
    </source>
</evidence>
<gene>
    <name evidence="1" type="ORF">WLF18_02440</name>
</gene>
<proteinExistence type="predicted"/>
<dbReference type="RefSeq" id="WP_340610298.1">
    <property type="nucleotide sequence ID" value="NZ_JBBNAW010000001.1"/>
</dbReference>
<dbReference type="EMBL" id="JBBNAW010000001">
    <property type="protein sequence ID" value="MEK2607966.1"/>
    <property type="molecule type" value="Genomic_DNA"/>
</dbReference>
<protein>
    <recommendedName>
        <fullName evidence="3">Filamentous hemagglutinin</fullName>
    </recommendedName>
</protein>
<evidence type="ECO:0000313" key="2">
    <source>
        <dbReference type="Proteomes" id="UP001386972"/>
    </source>
</evidence>